<name>A0A1J1HNW2_9DIPT</name>
<keyword evidence="2" id="KW-1185">Reference proteome</keyword>
<accession>A0A1J1HNW2</accession>
<dbReference type="Proteomes" id="UP000183832">
    <property type="component" value="Unassembled WGS sequence"/>
</dbReference>
<sequence>MELITNETDKKKLDEIRWRLLDFILISLEVEVRFILVAIGKKAKALRNNKVVVQWLQLILRVNQLSSQSSQDCLILSFHLTYSVPFYHLTRFMTHKLLKYHSRCSKNIKKASLKEERRQKNEK</sequence>
<protein>
    <submittedName>
        <fullName evidence="1">CLUMA_CG003498, isoform A</fullName>
    </submittedName>
</protein>
<proteinExistence type="predicted"/>
<organism evidence="1 2">
    <name type="scientific">Clunio marinus</name>
    <dbReference type="NCBI Taxonomy" id="568069"/>
    <lineage>
        <taxon>Eukaryota</taxon>
        <taxon>Metazoa</taxon>
        <taxon>Ecdysozoa</taxon>
        <taxon>Arthropoda</taxon>
        <taxon>Hexapoda</taxon>
        <taxon>Insecta</taxon>
        <taxon>Pterygota</taxon>
        <taxon>Neoptera</taxon>
        <taxon>Endopterygota</taxon>
        <taxon>Diptera</taxon>
        <taxon>Nematocera</taxon>
        <taxon>Chironomoidea</taxon>
        <taxon>Chironomidae</taxon>
        <taxon>Clunio</taxon>
    </lineage>
</organism>
<gene>
    <name evidence="1" type="ORF">CLUMA_CG003498</name>
</gene>
<dbReference type="AlphaFoldDB" id="A0A1J1HNW2"/>
<reference evidence="1 2" key="1">
    <citation type="submission" date="2015-04" db="EMBL/GenBank/DDBJ databases">
        <authorList>
            <person name="Syromyatnikov M.Y."/>
            <person name="Popov V.N."/>
        </authorList>
    </citation>
    <scope>NUCLEOTIDE SEQUENCE [LARGE SCALE GENOMIC DNA]</scope>
</reference>
<evidence type="ECO:0000313" key="2">
    <source>
        <dbReference type="Proteomes" id="UP000183832"/>
    </source>
</evidence>
<dbReference type="EMBL" id="CVRI01000014">
    <property type="protein sequence ID" value="CRK89733.1"/>
    <property type="molecule type" value="Genomic_DNA"/>
</dbReference>
<evidence type="ECO:0000313" key="1">
    <source>
        <dbReference type="EMBL" id="CRK89733.1"/>
    </source>
</evidence>